<dbReference type="InterPro" id="IPR036873">
    <property type="entry name" value="Rhodanese-like_dom_sf"/>
</dbReference>
<dbReference type="Proteomes" id="UP001161438">
    <property type="component" value="Chromosome 16"/>
</dbReference>
<dbReference type="PROSITE" id="PS50206">
    <property type="entry name" value="RHODANESE_3"/>
    <property type="match status" value="1"/>
</dbReference>
<dbReference type="GO" id="GO:0004725">
    <property type="term" value="F:protein tyrosine phosphatase activity"/>
    <property type="evidence" value="ECO:0007669"/>
    <property type="project" value="TreeGrafter"/>
</dbReference>
<dbReference type="GeneID" id="80921678"/>
<dbReference type="PANTHER" id="PTHR10828:SF38">
    <property type="entry name" value="ARSENICAL-RESISTANCE PROTEIN 2-RELATED"/>
    <property type="match status" value="1"/>
</dbReference>
<gene>
    <name evidence="2" type="primary">SMKI16G0615</name>
    <name evidence="2" type="ORF">SMKI_16G0615</name>
</gene>
<dbReference type="Pfam" id="PF00581">
    <property type="entry name" value="Rhodanese"/>
    <property type="match status" value="1"/>
</dbReference>
<reference evidence="2" key="1">
    <citation type="submission" date="2022-10" db="EMBL/GenBank/DDBJ databases">
        <authorList>
            <person name="Byrne P K."/>
        </authorList>
    </citation>
    <scope>NUCLEOTIDE SEQUENCE</scope>
    <source>
        <strain evidence="2">IFO1815</strain>
    </source>
</reference>
<dbReference type="Gene3D" id="3.40.250.10">
    <property type="entry name" value="Rhodanese-like domain"/>
    <property type="match status" value="1"/>
</dbReference>
<protein>
    <submittedName>
        <fullName evidence="2">SMKI16G0615 protein</fullName>
    </submittedName>
</protein>
<dbReference type="PANTHER" id="PTHR10828">
    <property type="entry name" value="M-PHASE INDUCER PHOSPHATASE DUAL SPECIFICITY PHOSPHATASE CDC25"/>
    <property type="match status" value="1"/>
</dbReference>
<evidence type="ECO:0000259" key="1">
    <source>
        <dbReference type="PROSITE" id="PS50206"/>
    </source>
</evidence>
<evidence type="ECO:0000313" key="2">
    <source>
        <dbReference type="EMBL" id="CAI4036753.1"/>
    </source>
</evidence>
<dbReference type="EMBL" id="OX365772">
    <property type="protein sequence ID" value="CAI4036753.1"/>
    <property type="molecule type" value="Genomic_DNA"/>
</dbReference>
<dbReference type="AlphaFoldDB" id="A0AA35NEM2"/>
<dbReference type="InterPro" id="IPR001763">
    <property type="entry name" value="Rhodanese-like_dom"/>
</dbReference>
<organism evidence="2 3">
    <name type="scientific">Saccharomyces mikatae IFO 1815</name>
    <dbReference type="NCBI Taxonomy" id="226126"/>
    <lineage>
        <taxon>Eukaryota</taxon>
        <taxon>Fungi</taxon>
        <taxon>Dikarya</taxon>
        <taxon>Ascomycota</taxon>
        <taxon>Saccharomycotina</taxon>
        <taxon>Saccharomycetes</taxon>
        <taxon>Saccharomycetales</taxon>
        <taxon>Saccharomycetaceae</taxon>
        <taxon>Saccharomyces</taxon>
    </lineage>
</organism>
<dbReference type="GO" id="GO:0005634">
    <property type="term" value="C:nucleus"/>
    <property type="evidence" value="ECO:0007669"/>
    <property type="project" value="TreeGrafter"/>
</dbReference>
<dbReference type="SUPFAM" id="SSF52821">
    <property type="entry name" value="Rhodanese/Cell cycle control phosphatase"/>
    <property type="match status" value="1"/>
</dbReference>
<feature type="domain" description="Rhodanese" evidence="1">
    <location>
        <begin position="29"/>
        <end position="137"/>
    </location>
</feature>
<dbReference type="SMART" id="SM00450">
    <property type="entry name" value="RHOD"/>
    <property type="match status" value="1"/>
</dbReference>
<dbReference type="RefSeq" id="XP_056079871.1">
    <property type="nucleotide sequence ID" value="XM_056226121.1"/>
</dbReference>
<evidence type="ECO:0000313" key="3">
    <source>
        <dbReference type="Proteomes" id="UP001161438"/>
    </source>
</evidence>
<name>A0AA35NEM2_SACMI</name>
<dbReference type="GO" id="GO:0005737">
    <property type="term" value="C:cytoplasm"/>
    <property type="evidence" value="ECO:0007669"/>
    <property type="project" value="TreeGrafter"/>
</dbReference>
<dbReference type="FunFam" id="3.40.250.10:FF:000073">
    <property type="entry name" value="YCH1p Phosphatase"/>
    <property type="match status" value="1"/>
</dbReference>
<keyword evidence="3" id="KW-1185">Reference proteome</keyword>
<proteinExistence type="predicted"/>
<accession>A0AA35NEM2</accession>
<sequence>MDSYSITNVKYLDPSELHRWMNEGHTTMLRESFQVVDVRGSDYMGGHIKDGWHYAYSRLKKDPEYLCELKHRLLQEQADCHGPLNVVFHCMLSQQRGPSAAMLLLRSLDTAELSRCRLWVLRGGFSQWQSVYGDDERVTEGYLPDLWR</sequence>